<reference evidence="1 2" key="1">
    <citation type="submission" date="2014-05" db="EMBL/GenBank/DDBJ databases">
        <title>Pseudomonas simiae WCS417.</title>
        <authorList>
            <person name="Berendsen R.L."/>
        </authorList>
    </citation>
    <scope>NUCLEOTIDE SEQUENCE [LARGE SCALE GENOMIC DNA]</scope>
    <source>
        <strain evidence="1 2">WCS417</strain>
    </source>
</reference>
<dbReference type="EMBL" id="CP007637">
    <property type="protein sequence ID" value="AIB35907.1"/>
    <property type="molecule type" value="Genomic_DNA"/>
</dbReference>
<organism evidence="1 2">
    <name type="scientific">Pseudomonas simiae</name>
    <dbReference type="NCBI Taxonomy" id="321846"/>
    <lineage>
        <taxon>Bacteria</taxon>
        <taxon>Pseudomonadati</taxon>
        <taxon>Pseudomonadota</taxon>
        <taxon>Gammaproteobacteria</taxon>
        <taxon>Pseudomonadales</taxon>
        <taxon>Pseudomonadaceae</taxon>
        <taxon>Pseudomonas</taxon>
    </lineage>
</organism>
<name>A0A1N7U086_9PSED</name>
<gene>
    <name evidence="1" type="ORF">PS417_10055</name>
</gene>
<dbReference type="RefSeq" id="WP_010211434.1">
    <property type="nucleotide sequence ID" value="NZ_CP007637.1"/>
</dbReference>
<dbReference type="Proteomes" id="UP000027308">
    <property type="component" value="Chromosome"/>
</dbReference>
<dbReference type="AlphaFoldDB" id="A0A1N7U086"/>
<evidence type="ECO:0000313" key="1">
    <source>
        <dbReference type="EMBL" id="AIB35907.1"/>
    </source>
</evidence>
<sequence>MSNVARLRHALPLGQDINVAVSYLDKAIADAVDAAKEAGLPQGLIVGLLHGHAHAQTHQMVTE</sequence>
<evidence type="ECO:0000313" key="2">
    <source>
        <dbReference type="Proteomes" id="UP000027308"/>
    </source>
</evidence>
<accession>A0A1N7U086</accession>
<proteinExistence type="predicted"/>
<protein>
    <submittedName>
        <fullName evidence="1">Uncharacterized protein</fullName>
    </submittedName>
</protein>